<accession>A0ACB8ZKS2</accession>
<organism evidence="1 2">
    <name type="scientific">Arctium lappa</name>
    <name type="common">Greater burdock</name>
    <name type="synonym">Lappa major</name>
    <dbReference type="NCBI Taxonomy" id="4217"/>
    <lineage>
        <taxon>Eukaryota</taxon>
        <taxon>Viridiplantae</taxon>
        <taxon>Streptophyta</taxon>
        <taxon>Embryophyta</taxon>
        <taxon>Tracheophyta</taxon>
        <taxon>Spermatophyta</taxon>
        <taxon>Magnoliopsida</taxon>
        <taxon>eudicotyledons</taxon>
        <taxon>Gunneridae</taxon>
        <taxon>Pentapetalae</taxon>
        <taxon>asterids</taxon>
        <taxon>campanulids</taxon>
        <taxon>Asterales</taxon>
        <taxon>Asteraceae</taxon>
        <taxon>Carduoideae</taxon>
        <taxon>Cardueae</taxon>
        <taxon>Arctiinae</taxon>
        <taxon>Arctium</taxon>
    </lineage>
</organism>
<evidence type="ECO:0000313" key="2">
    <source>
        <dbReference type="Proteomes" id="UP001055879"/>
    </source>
</evidence>
<sequence>MDPTKYVKGKKEVAEGRKKEFAEGSKKEVVKGSKKEGDWLGARGRKKDGKRFARFLDVKDAKDLEKDLDAIWFKNLKLGVNIDKYGRKTKKKVKVSSTKRLNSMVVDPKKLVMQKEVLCLYDEEFLFKDSGWKMIFDKLEFRFYELSVEDRLVCLNIVGISPEVWCKESFIIIAKEWGEVISIEDHSEESYNMAVGMVIILSPFNNLINTRKKIKLDRRGEADGSSVMGVTPAVDMVEASNRGMEKEGRRKVASFKTHNHDLANSDRIEKCV</sequence>
<keyword evidence="2" id="KW-1185">Reference proteome</keyword>
<protein>
    <submittedName>
        <fullName evidence="1">Uncharacterized protein</fullName>
    </submittedName>
</protein>
<gene>
    <name evidence="1" type="ORF">L6452_31213</name>
</gene>
<evidence type="ECO:0000313" key="1">
    <source>
        <dbReference type="EMBL" id="KAI3698101.1"/>
    </source>
</evidence>
<reference evidence="1 2" key="2">
    <citation type="journal article" date="2022" name="Mol. Ecol. Resour.">
        <title>The genomes of chicory, endive, great burdock and yacon provide insights into Asteraceae paleo-polyploidization history and plant inulin production.</title>
        <authorList>
            <person name="Fan W."/>
            <person name="Wang S."/>
            <person name="Wang H."/>
            <person name="Wang A."/>
            <person name="Jiang F."/>
            <person name="Liu H."/>
            <person name="Zhao H."/>
            <person name="Xu D."/>
            <person name="Zhang Y."/>
        </authorList>
    </citation>
    <scope>NUCLEOTIDE SEQUENCE [LARGE SCALE GENOMIC DNA]</scope>
    <source>
        <strain evidence="2">cv. Niubang</strain>
    </source>
</reference>
<dbReference type="Proteomes" id="UP001055879">
    <property type="component" value="Linkage Group LG10"/>
</dbReference>
<reference evidence="2" key="1">
    <citation type="journal article" date="2022" name="Mol. Ecol. Resour.">
        <title>The genomes of chicory, endive, great burdock and yacon provide insights into Asteraceae palaeo-polyploidization history and plant inulin production.</title>
        <authorList>
            <person name="Fan W."/>
            <person name="Wang S."/>
            <person name="Wang H."/>
            <person name="Wang A."/>
            <person name="Jiang F."/>
            <person name="Liu H."/>
            <person name="Zhao H."/>
            <person name="Xu D."/>
            <person name="Zhang Y."/>
        </authorList>
    </citation>
    <scope>NUCLEOTIDE SEQUENCE [LARGE SCALE GENOMIC DNA]</scope>
    <source>
        <strain evidence="2">cv. Niubang</strain>
    </source>
</reference>
<comment type="caution">
    <text evidence="1">The sequence shown here is derived from an EMBL/GenBank/DDBJ whole genome shotgun (WGS) entry which is preliminary data.</text>
</comment>
<dbReference type="EMBL" id="CM042056">
    <property type="protein sequence ID" value="KAI3698101.1"/>
    <property type="molecule type" value="Genomic_DNA"/>
</dbReference>
<proteinExistence type="predicted"/>
<name>A0ACB8ZKS2_ARCLA</name>